<dbReference type="Gene3D" id="3.40.50.720">
    <property type="entry name" value="NAD(P)-binding Rossmann-like Domain"/>
    <property type="match status" value="1"/>
</dbReference>
<dbReference type="GO" id="GO:0016491">
    <property type="term" value="F:oxidoreductase activity"/>
    <property type="evidence" value="ECO:0007669"/>
    <property type="project" value="UniProtKB-KW"/>
</dbReference>
<reference evidence="7" key="2">
    <citation type="journal article" date="2019" name="Int. J. Syst. Evol. Microbiol.">
        <title>The Global Catalogue of Microorganisms (GCM) 10K type strain sequencing project: providing services to taxonomists for standard genome sequencing and annotation.</title>
        <authorList>
            <consortium name="The Broad Institute Genomics Platform"/>
            <consortium name="The Broad Institute Genome Sequencing Center for Infectious Disease"/>
            <person name="Wu L."/>
            <person name="Ma J."/>
        </authorList>
    </citation>
    <scope>NUCLEOTIDE SEQUENCE [LARGE SCALE GENOMIC DNA]</scope>
    <source>
        <strain evidence="7">CGMCC 4.5581</strain>
    </source>
</reference>
<dbReference type="CDD" id="cd05233">
    <property type="entry name" value="SDR_c"/>
    <property type="match status" value="1"/>
</dbReference>
<evidence type="ECO:0000313" key="4">
    <source>
        <dbReference type="EMBL" id="GGL73239.1"/>
    </source>
</evidence>
<evidence type="ECO:0000256" key="2">
    <source>
        <dbReference type="ARBA" id="ARBA00023002"/>
    </source>
</evidence>
<dbReference type="Proteomes" id="UP000552836">
    <property type="component" value="Unassembled WGS sequence"/>
</dbReference>
<reference evidence="4" key="4">
    <citation type="submission" date="2024-05" db="EMBL/GenBank/DDBJ databases">
        <authorList>
            <person name="Sun Q."/>
            <person name="Zhou Y."/>
        </authorList>
    </citation>
    <scope>NUCLEOTIDE SEQUENCE</scope>
    <source>
        <strain evidence="4">CGMCC 4.5581</strain>
    </source>
</reference>
<dbReference type="EMBL" id="BMMI01000006">
    <property type="protein sequence ID" value="GGL73239.1"/>
    <property type="molecule type" value="Genomic_DNA"/>
</dbReference>
<keyword evidence="7" id="KW-1185">Reference proteome</keyword>
<dbReference type="SUPFAM" id="SSF51735">
    <property type="entry name" value="NAD(P)-binding Rossmann-fold domains"/>
    <property type="match status" value="1"/>
</dbReference>
<gene>
    <name evidence="4" type="primary">kduD</name>
    <name evidence="5" type="ORF">FB380_003870</name>
    <name evidence="4" type="ORF">GCM10011589_31820</name>
</gene>
<sequence length="273" mass="28087">MAESTRPDLTGTVALVTGASAGIGRYLAQGLAECGATVAGLARSADRLNEAMDEVADATGARTLAVAADVTDPGAVQAAVTQAVAELGPVTLLVNNAGLIDAAEVPLWEADPDQWWQVVESQVRGPFLVSRAVVPGMLAAGGGRVIGLASGLGTRGSDVYSAYSAGKTAQMRITEAIDLAGAAHGVRAFDLAPGVIDTEMTRAMPMHAGRTEWTRPEDVVALALAIAAGELDQWSGRFFRAGADDLDVLRATTPEGPARQLRLRPYGADDPVG</sequence>
<comment type="similarity">
    <text evidence="1 3">Belongs to the short-chain dehydrogenases/reductases (SDR) family.</text>
</comment>
<protein>
    <submittedName>
        <fullName evidence="4">2-deoxy-D-gluconate 3-dehydrogenase</fullName>
    </submittedName>
    <submittedName>
        <fullName evidence="5">NAD(P)-dependent dehydrogenase (Short-subunit alcohol dehydrogenase family)</fullName>
    </submittedName>
</protein>
<name>A0A846LSV5_9ACTN</name>
<evidence type="ECO:0000313" key="7">
    <source>
        <dbReference type="Proteomes" id="UP000648663"/>
    </source>
</evidence>
<reference evidence="4" key="1">
    <citation type="journal article" date="2014" name="Int. J. Syst. Evol. Microbiol.">
        <title>Complete genome of a new Firmicutes species belonging to the dominant human colonic microbiota ('Ruminococcus bicirculans') reveals two chromosomes and a selective capacity to utilize plant glucans.</title>
        <authorList>
            <consortium name="NISC Comparative Sequencing Program"/>
            <person name="Wegmann U."/>
            <person name="Louis P."/>
            <person name="Goesmann A."/>
            <person name="Henrissat B."/>
            <person name="Duncan S.H."/>
            <person name="Flint H.J."/>
        </authorList>
    </citation>
    <scope>NUCLEOTIDE SEQUENCE</scope>
    <source>
        <strain evidence="4">CGMCC 4.5581</strain>
    </source>
</reference>
<dbReference type="PANTHER" id="PTHR43669">
    <property type="entry name" value="5-KETO-D-GLUCONATE 5-REDUCTASE"/>
    <property type="match status" value="1"/>
</dbReference>
<dbReference type="Proteomes" id="UP000648663">
    <property type="component" value="Unassembled WGS sequence"/>
</dbReference>
<dbReference type="AlphaFoldDB" id="A0A846LSV5"/>
<proteinExistence type="inferred from homology"/>
<comment type="caution">
    <text evidence="5">The sequence shown here is derived from an EMBL/GenBank/DDBJ whole genome shotgun (WGS) entry which is preliminary data.</text>
</comment>
<keyword evidence="2" id="KW-0560">Oxidoreductase</keyword>
<dbReference type="Pfam" id="PF00106">
    <property type="entry name" value="adh_short"/>
    <property type="match status" value="1"/>
</dbReference>
<dbReference type="InterPro" id="IPR002347">
    <property type="entry name" value="SDR_fam"/>
</dbReference>
<evidence type="ECO:0000256" key="1">
    <source>
        <dbReference type="ARBA" id="ARBA00006484"/>
    </source>
</evidence>
<accession>A0A846LSV5</accession>
<reference evidence="5 6" key="3">
    <citation type="submission" date="2020-02" db="EMBL/GenBank/DDBJ databases">
        <title>Sequencing the genomes of 1000 actinobacteria strains.</title>
        <authorList>
            <person name="Klenk H.-P."/>
        </authorList>
    </citation>
    <scope>NUCLEOTIDE SEQUENCE [LARGE SCALE GENOMIC DNA]</scope>
    <source>
        <strain evidence="5 6">DSM 45201</strain>
    </source>
</reference>
<evidence type="ECO:0000313" key="5">
    <source>
        <dbReference type="EMBL" id="NIH69382.1"/>
    </source>
</evidence>
<evidence type="ECO:0000256" key="3">
    <source>
        <dbReference type="RuleBase" id="RU000363"/>
    </source>
</evidence>
<dbReference type="PRINTS" id="PR00081">
    <property type="entry name" value="GDHRDH"/>
</dbReference>
<dbReference type="RefSeq" id="WP_166756896.1">
    <property type="nucleotide sequence ID" value="NZ_BAABJU010000020.1"/>
</dbReference>
<organism evidence="5 6">
    <name type="scientific">Modestobacter marinus</name>
    <dbReference type="NCBI Taxonomy" id="477641"/>
    <lineage>
        <taxon>Bacteria</taxon>
        <taxon>Bacillati</taxon>
        <taxon>Actinomycetota</taxon>
        <taxon>Actinomycetes</taxon>
        <taxon>Geodermatophilales</taxon>
        <taxon>Geodermatophilaceae</taxon>
        <taxon>Modestobacter</taxon>
    </lineage>
</organism>
<dbReference type="InterPro" id="IPR036291">
    <property type="entry name" value="NAD(P)-bd_dom_sf"/>
</dbReference>
<dbReference type="PANTHER" id="PTHR43669:SF3">
    <property type="entry name" value="ALCOHOL DEHYDROGENASE, PUTATIVE (AFU_ORTHOLOGUE AFUA_3G03445)-RELATED"/>
    <property type="match status" value="1"/>
</dbReference>
<dbReference type="EMBL" id="JAAMPA010000002">
    <property type="protein sequence ID" value="NIH69382.1"/>
    <property type="molecule type" value="Genomic_DNA"/>
</dbReference>
<evidence type="ECO:0000313" key="6">
    <source>
        <dbReference type="Proteomes" id="UP000552836"/>
    </source>
</evidence>
<dbReference type="PRINTS" id="PR00080">
    <property type="entry name" value="SDRFAMILY"/>
</dbReference>